<feature type="domain" description="P/Homo B" evidence="6">
    <location>
        <begin position="52"/>
        <end position="183"/>
    </location>
</feature>
<gene>
    <name evidence="7" type="ORF">ANANG_G00106430</name>
</gene>
<comment type="caution">
    <text evidence="7">The sequence shown here is derived from an EMBL/GenBank/DDBJ whole genome shotgun (WGS) entry which is preliminary data.</text>
</comment>
<keyword evidence="5" id="KW-0472">Membrane</keyword>
<organism evidence="7 8">
    <name type="scientific">Anguilla anguilla</name>
    <name type="common">European freshwater eel</name>
    <name type="synonym">Muraena anguilla</name>
    <dbReference type="NCBI Taxonomy" id="7936"/>
    <lineage>
        <taxon>Eukaryota</taxon>
        <taxon>Metazoa</taxon>
        <taxon>Chordata</taxon>
        <taxon>Craniata</taxon>
        <taxon>Vertebrata</taxon>
        <taxon>Euteleostomi</taxon>
        <taxon>Actinopterygii</taxon>
        <taxon>Neopterygii</taxon>
        <taxon>Teleostei</taxon>
        <taxon>Anguilliformes</taxon>
        <taxon>Anguillidae</taxon>
        <taxon>Anguilla</taxon>
    </lineage>
</organism>
<keyword evidence="5" id="KW-1133">Transmembrane helix</keyword>
<dbReference type="GO" id="GO:0005802">
    <property type="term" value="C:trans-Golgi network"/>
    <property type="evidence" value="ECO:0007669"/>
    <property type="project" value="TreeGrafter"/>
</dbReference>
<proteinExistence type="predicted"/>
<dbReference type="InterPro" id="IPR002884">
    <property type="entry name" value="P_dom"/>
</dbReference>
<evidence type="ECO:0000256" key="3">
    <source>
        <dbReference type="ARBA" id="ARBA00022825"/>
    </source>
</evidence>
<dbReference type="EMBL" id="JAFIRN010000005">
    <property type="protein sequence ID" value="KAG5849099.1"/>
    <property type="molecule type" value="Genomic_DNA"/>
</dbReference>
<evidence type="ECO:0000256" key="5">
    <source>
        <dbReference type="SAM" id="Phobius"/>
    </source>
</evidence>
<feature type="region of interest" description="Disordered" evidence="4">
    <location>
        <begin position="269"/>
        <end position="290"/>
    </location>
</feature>
<dbReference type="Gene3D" id="2.60.120.260">
    <property type="entry name" value="Galactose-binding domain-like"/>
    <property type="match status" value="2"/>
</dbReference>
<feature type="transmembrane region" description="Helical" evidence="5">
    <location>
        <begin position="293"/>
        <end position="316"/>
    </location>
</feature>
<dbReference type="SUPFAM" id="SSF52743">
    <property type="entry name" value="Subtilisin-like"/>
    <property type="match status" value="1"/>
</dbReference>
<accession>A0A9D3MHX6</accession>
<keyword evidence="5" id="KW-0812">Transmembrane</keyword>
<keyword evidence="3" id="KW-0720">Serine protease</keyword>
<evidence type="ECO:0000313" key="7">
    <source>
        <dbReference type="EMBL" id="KAG5849099.1"/>
    </source>
</evidence>
<dbReference type="SUPFAM" id="SSF49785">
    <property type="entry name" value="Galactose-binding domain-like"/>
    <property type="match status" value="1"/>
</dbReference>
<dbReference type="Gene3D" id="3.40.50.200">
    <property type="entry name" value="Peptidase S8/S53 domain"/>
    <property type="match status" value="1"/>
</dbReference>
<evidence type="ECO:0000256" key="1">
    <source>
        <dbReference type="ARBA" id="ARBA00022670"/>
    </source>
</evidence>
<reference evidence="7" key="1">
    <citation type="submission" date="2021-01" db="EMBL/GenBank/DDBJ databases">
        <title>A chromosome-scale assembly of European eel, Anguilla anguilla.</title>
        <authorList>
            <person name="Henkel C."/>
            <person name="Jong-Raadsen S.A."/>
            <person name="Dufour S."/>
            <person name="Weltzien F.-A."/>
            <person name="Palstra A.P."/>
            <person name="Pelster B."/>
            <person name="Spaink H.P."/>
            <person name="Van Den Thillart G.E."/>
            <person name="Jansen H."/>
            <person name="Zahm M."/>
            <person name="Klopp C."/>
            <person name="Cedric C."/>
            <person name="Louis A."/>
            <person name="Berthelot C."/>
            <person name="Parey E."/>
            <person name="Roest Crollius H."/>
            <person name="Montfort J."/>
            <person name="Robinson-Rechavi M."/>
            <person name="Bucao C."/>
            <person name="Bouchez O."/>
            <person name="Gislard M."/>
            <person name="Lluch J."/>
            <person name="Milhes M."/>
            <person name="Lampietro C."/>
            <person name="Lopez Roques C."/>
            <person name="Donnadieu C."/>
            <person name="Braasch I."/>
            <person name="Desvignes T."/>
            <person name="Postlethwait J."/>
            <person name="Bobe J."/>
            <person name="Guiguen Y."/>
            <person name="Dirks R."/>
        </authorList>
    </citation>
    <scope>NUCLEOTIDE SEQUENCE</scope>
    <source>
        <strain evidence="7">Tag_6206</strain>
        <tissue evidence="7">Liver</tissue>
    </source>
</reference>
<protein>
    <recommendedName>
        <fullName evidence="6">P/Homo B domain-containing protein</fullName>
    </recommendedName>
</protein>
<dbReference type="AlphaFoldDB" id="A0A9D3MHX6"/>
<dbReference type="GO" id="GO:0000139">
    <property type="term" value="C:Golgi membrane"/>
    <property type="evidence" value="ECO:0007669"/>
    <property type="project" value="TreeGrafter"/>
</dbReference>
<dbReference type="InterPro" id="IPR008979">
    <property type="entry name" value="Galactose-bd-like_sf"/>
</dbReference>
<keyword evidence="8" id="KW-1185">Reference proteome</keyword>
<sequence length="362" mass="38648">MQHLVVRTSHPAHLTTSDWKTNGVGRRVSHSYGYGLLDASAMVTLARNWTNVGPQQKCVLSMMSEPRNIGSHLVVSRSVDACFGRPDYVSSLEHAQAQLTLSYSRRQPGHIPHQPTGHPLHPAGPEAPRLLLRGLQRLGLHDHPLLGRGPRGEWTLEIENVAGVSDYGTLTQFTLVLYGTGSTSINPSGSDFSQPSNNSCKTFDDKQICIECSRGFLLFQQGCVRDCPPGYTPGSLPLNYTLENWAELSSVQACLPCHPTCLHQNQILRESPDGRGGAGEGRTPSGAEPPSRLPVAAAVVGCIFIAVTFAAIFGLLQLRSGGAPCGGHSKLHTLESGAGIRVGFGIGRASVNMGDLAALGQH</sequence>
<dbReference type="PANTHER" id="PTHR42884">
    <property type="entry name" value="PROPROTEIN CONVERTASE SUBTILISIN/KEXIN-RELATED"/>
    <property type="match status" value="1"/>
</dbReference>
<dbReference type="Gene3D" id="2.10.220.10">
    <property type="entry name" value="Hormone Receptor, Insulin-like Growth Factor Receptor 1, Chain A, domain 2"/>
    <property type="match status" value="1"/>
</dbReference>
<dbReference type="PANTHER" id="PTHR42884:SF3">
    <property type="entry name" value="FURIN-LIKE PROTEASE 1, ISOFORMS 1_1-X_2"/>
    <property type="match status" value="1"/>
</dbReference>
<keyword evidence="1" id="KW-0645">Protease</keyword>
<dbReference type="InterPro" id="IPR009030">
    <property type="entry name" value="Growth_fac_rcpt_cys_sf"/>
</dbReference>
<dbReference type="GO" id="GO:0016486">
    <property type="term" value="P:peptide hormone processing"/>
    <property type="evidence" value="ECO:0007669"/>
    <property type="project" value="TreeGrafter"/>
</dbReference>
<dbReference type="PROSITE" id="PS51829">
    <property type="entry name" value="P_HOMO_B"/>
    <property type="match status" value="1"/>
</dbReference>
<evidence type="ECO:0000259" key="6">
    <source>
        <dbReference type="PROSITE" id="PS51829"/>
    </source>
</evidence>
<dbReference type="SUPFAM" id="SSF57184">
    <property type="entry name" value="Growth factor receptor domain"/>
    <property type="match status" value="1"/>
</dbReference>
<evidence type="ECO:0000313" key="8">
    <source>
        <dbReference type="Proteomes" id="UP001044222"/>
    </source>
</evidence>
<dbReference type="Proteomes" id="UP001044222">
    <property type="component" value="Unassembled WGS sequence"/>
</dbReference>
<dbReference type="InterPro" id="IPR036852">
    <property type="entry name" value="Peptidase_S8/S53_dom_sf"/>
</dbReference>
<evidence type="ECO:0000256" key="2">
    <source>
        <dbReference type="ARBA" id="ARBA00022801"/>
    </source>
</evidence>
<keyword evidence="2" id="KW-0378">Hydrolase</keyword>
<name>A0A9D3MHX6_ANGAN</name>
<evidence type="ECO:0000256" key="4">
    <source>
        <dbReference type="SAM" id="MobiDB-lite"/>
    </source>
</evidence>
<dbReference type="GO" id="GO:0004252">
    <property type="term" value="F:serine-type endopeptidase activity"/>
    <property type="evidence" value="ECO:0007669"/>
    <property type="project" value="InterPro"/>
</dbReference>